<keyword evidence="7 9" id="KW-1015">Disulfide bond</keyword>
<evidence type="ECO:0000256" key="8">
    <source>
        <dbReference type="ARBA" id="ARBA00023295"/>
    </source>
</evidence>
<dbReference type="OrthoDB" id="6337871at2759"/>
<evidence type="ECO:0000256" key="9">
    <source>
        <dbReference type="PIRSR" id="PIRSR608597-3"/>
    </source>
</evidence>
<dbReference type="InterPro" id="IPR008597">
    <property type="entry name" value="Invert_lysozyme"/>
</dbReference>
<dbReference type="GO" id="GO:0003796">
    <property type="term" value="F:lysozyme activity"/>
    <property type="evidence" value="ECO:0007669"/>
    <property type="project" value="UniProtKB-EC"/>
</dbReference>
<reference evidence="10" key="1">
    <citation type="submission" date="2021-02" db="EMBL/GenBank/DDBJ databases">
        <authorList>
            <person name="Nowell W R."/>
        </authorList>
    </citation>
    <scope>NUCLEOTIDE SEQUENCE</scope>
</reference>
<evidence type="ECO:0000313" key="12">
    <source>
        <dbReference type="Proteomes" id="UP000663829"/>
    </source>
</evidence>
<evidence type="ECO:0000256" key="7">
    <source>
        <dbReference type="ARBA" id="ARBA00023157"/>
    </source>
</evidence>
<keyword evidence="6" id="KW-0044">Antibiotic</keyword>
<evidence type="ECO:0000256" key="5">
    <source>
        <dbReference type="ARBA" id="ARBA00022801"/>
    </source>
</evidence>
<evidence type="ECO:0000256" key="1">
    <source>
        <dbReference type="ARBA" id="ARBA00000632"/>
    </source>
</evidence>
<dbReference type="EC" id="3.2.1.17" evidence="2"/>
<dbReference type="AlphaFoldDB" id="A0A816DDX3"/>
<evidence type="ECO:0000256" key="4">
    <source>
        <dbReference type="ARBA" id="ARBA00022638"/>
    </source>
</evidence>
<keyword evidence="4" id="KW-0081">Bacteriolytic enzyme</keyword>
<keyword evidence="3" id="KW-0929">Antimicrobial</keyword>
<dbReference type="EMBL" id="CAJOBC010114278">
    <property type="protein sequence ID" value="CAF4544098.1"/>
    <property type="molecule type" value="Genomic_DNA"/>
</dbReference>
<dbReference type="GO" id="GO:0031640">
    <property type="term" value="P:killing of cells of another organism"/>
    <property type="evidence" value="ECO:0007669"/>
    <property type="project" value="UniProtKB-KW"/>
</dbReference>
<protein>
    <recommendedName>
        <fullName evidence="2">lysozyme</fullName>
        <ecNumber evidence="2">3.2.1.17</ecNumber>
    </recommendedName>
</protein>
<keyword evidence="5" id="KW-0378">Hydrolase</keyword>
<accession>A0A816DDX3</accession>
<proteinExistence type="predicted"/>
<dbReference type="SUPFAM" id="SSF53955">
    <property type="entry name" value="Lysozyme-like"/>
    <property type="match status" value="1"/>
</dbReference>
<dbReference type="Proteomes" id="UP000663829">
    <property type="component" value="Unassembled WGS sequence"/>
</dbReference>
<dbReference type="Gene3D" id="1.10.530.10">
    <property type="match status" value="1"/>
</dbReference>
<comment type="caution">
    <text evidence="10">The sequence shown here is derived from an EMBL/GenBank/DDBJ whole genome shotgun (WGS) entry which is preliminary data.</text>
</comment>
<organism evidence="10 12">
    <name type="scientific">Didymodactylos carnosus</name>
    <dbReference type="NCBI Taxonomy" id="1234261"/>
    <lineage>
        <taxon>Eukaryota</taxon>
        <taxon>Metazoa</taxon>
        <taxon>Spiralia</taxon>
        <taxon>Gnathifera</taxon>
        <taxon>Rotifera</taxon>
        <taxon>Eurotatoria</taxon>
        <taxon>Bdelloidea</taxon>
        <taxon>Philodinida</taxon>
        <taxon>Philodinidae</taxon>
        <taxon>Didymodactylos</taxon>
    </lineage>
</organism>
<dbReference type="PANTHER" id="PTHR11195:SF13">
    <property type="entry name" value="INVERTEBRATE-TYPE LYSOZYME 2-RELATED"/>
    <property type="match status" value="1"/>
</dbReference>
<feature type="disulfide bond" evidence="9">
    <location>
        <begin position="31"/>
        <end position="37"/>
    </location>
</feature>
<dbReference type="Pfam" id="PF05497">
    <property type="entry name" value="Destabilase"/>
    <property type="match status" value="1"/>
</dbReference>
<dbReference type="CDD" id="cd16890">
    <property type="entry name" value="lyz_i"/>
    <property type="match status" value="1"/>
</dbReference>
<keyword evidence="8" id="KW-0326">Glycosidase</keyword>
<dbReference type="PANTHER" id="PTHR11195">
    <property type="entry name" value="DESTABILASE-RELATED"/>
    <property type="match status" value="1"/>
</dbReference>
<evidence type="ECO:0000313" key="11">
    <source>
        <dbReference type="EMBL" id="CAF4544098.1"/>
    </source>
</evidence>
<gene>
    <name evidence="10" type="ORF">GPM918_LOCUS44717</name>
    <name evidence="11" type="ORF">SRO942_LOCUS46717</name>
</gene>
<comment type="catalytic activity">
    <reaction evidence="1">
        <text>Hydrolysis of (1-&gt;4)-beta-linkages between N-acetylmuramic acid and N-acetyl-D-glucosamine residues in a peptidoglycan and between N-acetyl-D-glucosamine residues in chitodextrins.</text>
        <dbReference type="EC" id="3.2.1.17"/>
    </reaction>
</comment>
<keyword evidence="12" id="KW-1185">Reference proteome</keyword>
<name>A0A816DDX3_9BILA</name>
<evidence type="ECO:0000256" key="3">
    <source>
        <dbReference type="ARBA" id="ARBA00022529"/>
    </source>
</evidence>
<sequence length="93" mass="10436">MDRGSLSCGYYQIKNNYYIDCGQPGSDWHSCANDQSCAETCVRSYMSRYGTYCTGGRTPTCQDYARIHNGGPKGCTNPATLDYWQKVQRCYSG</sequence>
<dbReference type="Proteomes" id="UP000681722">
    <property type="component" value="Unassembled WGS sequence"/>
</dbReference>
<dbReference type="EMBL" id="CAJNOQ010045825">
    <property type="protein sequence ID" value="CAF1636984.1"/>
    <property type="molecule type" value="Genomic_DNA"/>
</dbReference>
<dbReference type="PROSITE" id="PS51909">
    <property type="entry name" value="LYSOZYME_I"/>
    <property type="match status" value="1"/>
</dbReference>
<dbReference type="InterPro" id="IPR023346">
    <property type="entry name" value="Lysozyme-like_dom_sf"/>
</dbReference>
<evidence type="ECO:0000256" key="2">
    <source>
        <dbReference type="ARBA" id="ARBA00012732"/>
    </source>
</evidence>
<feature type="disulfide bond" evidence="9">
    <location>
        <begin position="21"/>
        <end position="41"/>
    </location>
</feature>
<evidence type="ECO:0000313" key="10">
    <source>
        <dbReference type="EMBL" id="CAF1636984.1"/>
    </source>
</evidence>
<dbReference type="GO" id="GO:0042742">
    <property type="term" value="P:defense response to bacterium"/>
    <property type="evidence" value="ECO:0007669"/>
    <property type="project" value="UniProtKB-KW"/>
</dbReference>
<evidence type="ECO:0000256" key="6">
    <source>
        <dbReference type="ARBA" id="ARBA00023022"/>
    </source>
</evidence>